<evidence type="ECO:0000313" key="2">
    <source>
        <dbReference type="Proteomes" id="UP000182126"/>
    </source>
</evidence>
<evidence type="ECO:0000313" key="1">
    <source>
        <dbReference type="EMBL" id="SDT08128.1"/>
    </source>
</evidence>
<dbReference type="Gene3D" id="3.30.70.2970">
    <property type="entry name" value="Protein of unknown function (DUF541), domain 2"/>
    <property type="match status" value="1"/>
</dbReference>
<sequence length="220" mass="23424">MSDVTVTVRGEHEARLAPERATVRVSVRAEGPERATVVDHVMRLAEPVRSSIVGRVDAGSALDWSSTRLSVRAERPWNADGKRLAPVYYASIDLTATFAEASELSVWISDISAWDGVEVGGVDWHLTPETRVRVEREVATQAVHVAVTRAEAYAAALGLAEVTPLEIADTGLLSSAPAPGAPLGKARGAVAFAADSAPAMEYEPQDIVLTATVEARFLAR</sequence>
<dbReference type="GeneID" id="36300567"/>
<dbReference type="Pfam" id="PF04402">
    <property type="entry name" value="SIMPL"/>
    <property type="match status" value="1"/>
</dbReference>
<dbReference type="InterPro" id="IPR007497">
    <property type="entry name" value="SIMPL/DUF541"/>
</dbReference>
<evidence type="ECO:0008006" key="3">
    <source>
        <dbReference type="Google" id="ProtNLM"/>
    </source>
</evidence>
<dbReference type="RefSeq" id="WP_060921063.1">
    <property type="nucleotide sequence ID" value="NZ_LT629770.1"/>
</dbReference>
<protein>
    <recommendedName>
        <fullName evidence="3">SIMPL domain-containing protein</fullName>
    </recommendedName>
</protein>
<dbReference type="Proteomes" id="UP000182126">
    <property type="component" value="Chromosome I"/>
</dbReference>
<dbReference type="EMBL" id="LT629770">
    <property type="protein sequence ID" value="SDT08128.1"/>
    <property type="molecule type" value="Genomic_DNA"/>
</dbReference>
<organism evidence="1 2">
    <name type="scientific">Microbacterium paraoxydans</name>
    <dbReference type="NCBI Taxonomy" id="199592"/>
    <lineage>
        <taxon>Bacteria</taxon>
        <taxon>Bacillati</taxon>
        <taxon>Actinomycetota</taxon>
        <taxon>Actinomycetes</taxon>
        <taxon>Micrococcales</taxon>
        <taxon>Microbacteriaceae</taxon>
        <taxon>Microbacterium</taxon>
    </lineage>
</organism>
<dbReference type="AlphaFoldDB" id="A0A1H1XFX3"/>
<reference evidence="1 2" key="1">
    <citation type="submission" date="2016-10" db="EMBL/GenBank/DDBJ databases">
        <authorList>
            <person name="de Groot N.N."/>
        </authorList>
    </citation>
    <scope>NUCLEOTIDE SEQUENCE [LARGE SCALE GENOMIC DNA]</scope>
    <source>
        <strain evidence="1 2">DSM 15019</strain>
    </source>
</reference>
<accession>A0A1H1XFX3</accession>
<dbReference type="eggNOG" id="COG2968">
    <property type="taxonomic scope" value="Bacteria"/>
</dbReference>
<proteinExistence type="predicted"/>
<gene>
    <name evidence="1" type="ORF">SAMN04489809_3463</name>
</gene>
<dbReference type="Gene3D" id="3.30.110.170">
    <property type="entry name" value="Protein of unknown function (DUF541), domain 1"/>
    <property type="match status" value="1"/>
</dbReference>
<name>A0A1H1XFX3_9MICO</name>